<dbReference type="AlphaFoldDB" id="A0A9W5IS66"/>
<accession>A0A9W5IS66</accession>
<reference evidence="1 2" key="1">
    <citation type="submission" date="2010-01" db="EMBL/GenBank/DDBJ databases">
        <authorList>
            <person name="Weinstock G."/>
            <person name="Sodergren E."/>
            <person name="Clifton S."/>
            <person name="Fulton L."/>
            <person name="Fulton B."/>
            <person name="Courtney L."/>
            <person name="Fronick C."/>
            <person name="Harrison M."/>
            <person name="Strong C."/>
            <person name="Farmer C."/>
            <person name="Delahaunty K."/>
            <person name="Markovic C."/>
            <person name="Hall O."/>
            <person name="Minx P."/>
            <person name="Tomlinson C."/>
            <person name="Mitreva M."/>
            <person name="Nelson J."/>
            <person name="Hou S."/>
            <person name="Wollam A."/>
            <person name="Pepin K.H."/>
            <person name="Johnson M."/>
            <person name="Bhonagiri V."/>
            <person name="Nash W.E."/>
            <person name="Warren W."/>
            <person name="Chinwalla A."/>
            <person name="Mardis E.R."/>
            <person name="Wilson R.K."/>
        </authorList>
    </citation>
    <scope>NUCLEOTIDE SEQUENCE [LARGE SCALE GENOMIC DNA]</scope>
    <source>
        <strain evidence="1 2">NJ9703</strain>
    </source>
</reference>
<sequence>MVEDFLGHGFLCKKVQAAFSDGLKDMGVGKQAKIRACATRPAID</sequence>
<proteinExistence type="predicted"/>
<organism evidence="1 2">
    <name type="scientific">Neisseria subflava NJ9703</name>
    <dbReference type="NCBI Taxonomy" id="546268"/>
    <lineage>
        <taxon>Bacteria</taxon>
        <taxon>Pseudomonadati</taxon>
        <taxon>Pseudomonadota</taxon>
        <taxon>Betaproteobacteria</taxon>
        <taxon>Neisseriales</taxon>
        <taxon>Neisseriaceae</taxon>
        <taxon>Neisseria</taxon>
    </lineage>
</organism>
<gene>
    <name evidence="1" type="ORF">NEISUBOT_03592</name>
</gene>
<evidence type="ECO:0000313" key="1">
    <source>
        <dbReference type="EMBL" id="EFC52756.1"/>
    </source>
</evidence>
<dbReference type="Proteomes" id="UP000004621">
    <property type="component" value="Unassembled WGS sequence"/>
</dbReference>
<name>A0A9W5IS66_NEISU</name>
<protein>
    <submittedName>
        <fullName evidence="1">Uncharacterized protein</fullName>
    </submittedName>
</protein>
<evidence type="ECO:0000313" key="2">
    <source>
        <dbReference type="Proteomes" id="UP000004621"/>
    </source>
</evidence>
<comment type="caution">
    <text evidence="1">The sequence shown here is derived from an EMBL/GenBank/DDBJ whole genome shotgun (WGS) entry which is preliminary data.</text>
</comment>
<dbReference type="EMBL" id="ACEO02000002">
    <property type="protein sequence ID" value="EFC52756.1"/>
    <property type="molecule type" value="Genomic_DNA"/>
</dbReference>